<dbReference type="PROSITE" id="PS00392">
    <property type="entry name" value="DDC_GAD_HDC_YDC"/>
    <property type="match status" value="1"/>
</dbReference>
<evidence type="ECO:0000256" key="2">
    <source>
        <dbReference type="ARBA" id="ARBA00009533"/>
    </source>
</evidence>
<gene>
    <name evidence="6" type="ORF">METZ01_LOCUS54799</name>
</gene>
<dbReference type="PANTHER" id="PTHR11999">
    <property type="entry name" value="GROUP II PYRIDOXAL-5-PHOSPHATE DECARBOXYLASE"/>
    <property type="match status" value="1"/>
</dbReference>
<keyword evidence="3" id="KW-0210">Decarboxylase</keyword>
<dbReference type="InterPro" id="IPR021115">
    <property type="entry name" value="Pyridoxal-P_BS"/>
</dbReference>
<dbReference type="InterPro" id="IPR002129">
    <property type="entry name" value="PyrdxlP-dep_de-COase"/>
</dbReference>
<comment type="cofactor">
    <cofactor evidence="1">
        <name>pyridoxal 5'-phosphate</name>
        <dbReference type="ChEBI" id="CHEBI:597326"/>
    </cofactor>
</comment>
<evidence type="ECO:0000256" key="1">
    <source>
        <dbReference type="ARBA" id="ARBA00001933"/>
    </source>
</evidence>
<protein>
    <submittedName>
        <fullName evidence="6">Uncharacterized protein</fullName>
    </submittedName>
</protein>
<proteinExistence type="inferred from homology"/>
<evidence type="ECO:0000256" key="3">
    <source>
        <dbReference type="ARBA" id="ARBA00022793"/>
    </source>
</evidence>
<dbReference type="GO" id="GO:0016831">
    <property type="term" value="F:carboxy-lyase activity"/>
    <property type="evidence" value="ECO:0007669"/>
    <property type="project" value="UniProtKB-KW"/>
</dbReference>
<comment type="similarity">
    <text evidence="2">Belongs to the group II decarboxylase family.</text>
</comment>
<dbReference type="EMBL" id="UINC01002954">
    <property type="protein sequence ID" value="SVA01945.1"/>
    <property type="molecule type" value="Genomic_DNA"/>
</dbReference>
<dbReference type="AlphaFoldDB" id="A0A381SCY9"/>
<reference evidence="6" key="1">
    <citation type="submission" date="2018-05" db="EMBL/GenBank/DDBJ databases">
        <authorList>
            <person name="Lanie J.A."/>
            <person name="Ng W.-L."/>
            <person name="Kazmierczak K.M."/>
            <person name="Andrzejewski T.M."/>
            <person name="Davidsen T.M."/>
            <person name="Wayne K.J."/>
            <person name="Tettelin H."/>
            <person name="Glass J.I."/>
            <person name="Rusch D."/>
            <person name="Podicherti R."/>
            <person name="Tsui H.-C.T."/>
            <person name="Winkler M.E."/>
        </authorList>
    </citation>
    <scope>NUCLEOTIDE SEQUENCE</scope>
</reference>
<dbReference type="Gene3D" id="3.40.640.10">
    <property type="entry name" value="Type I PLP-dependent aspartate aminotransferase-like (Major domain)"/>
    <property type="match status" value="1"/>
</dbReference>
<dbReference type="Gene3D" id="3.90.1150.10">
    <property type="entry name" value="Aspartate Aminotransferase, domain 1"/>
    <property type="match status" value="1"/>
</dbReference>
<dbReference type="InterPro" id="IPR015422">
    <property type="entry name" value="PyrdxlP-dep_Trfase_small"/>
</dbReference>
<dbReference type="InterPro" id="IPR010977">
    <property type="entry name" value="Aromatic_deC"/>
</dbReference>
<dbReference type="Pfam" id="PF00282">
    <property type="entry name" value="Pyridoxal_deC"/>
    <property type="match status" value="1"/>
</dbReference>
<keyword evidence="5" id="KW-0456">Lyase</keyword>
<keyword evidence="4" id="KW-0663">Pyridoxal phosphate</keyword>
<evidence type="ECO:0000313" key="6">
    <source>
        <dbReference type="EMBL" id="SVA01945.1"/>
    </source>
</evidence>
<name>A0A381SCY9_9ZZZZ</name>
<dbReference type="PANTHER" id="PTHR11999:SF70">
    <property type="entry name" value="MIP05841P"/>
    <property type="match status" value="1"/>
</dbReference>
<organism evidence="6">
    <name type="scientific">marine metagenome</name>
    <dbReference type="NCBI Taxonomy" id="408172"/>
    <lineage>
        <taxon>unclassified sequences</taxon>
        <taxon>metagenomes</taxon>
        <taxon>ecological metagenomes</taxon>
    </lineage>
</organism>
<dbReference type="InterPro" id="IPR015424">
    <property type="entry name" value="PyrdxlP-dep_Trfase"/>
</dbReference>
<sequence>MHEFDHESEELVRSVFDYALDRLRNEPPLDGPMSAEELYALVGETITPAGLGGSEALRRYADHLAPASISADHPRYLAFVPGAPTKAASAFDLVLGSSSLCGSTWLDGAGMVFAENQALRWIADLADMPASAGGCFVTGGTMANLSALVTARYEAIQKRVAARRPRPDRWAVVASESTHSSVDSSARVMDVDVILAAVDGDRRLRGSAVAEAITGRPAGTEVFAVVATAGTTNLGIVDALDGIAEACAEAGVWLHVDGAYGGAAMAAPSVRRRFDGIERCDSLVVDPHKWLFSPFDCAALLYRDPPVARAAHTQHAGYLEPIIDDTVWNPCDYAHVLTRRARGMPFWFSLAVHGTDAYRDAIEHTLDVARAARDLVVAAPHLELLVEPELSVVAFRRTGWDLADYQTWCDRLLANGTALLTPTTVDGTGAMRVCIVNPRTTVEDLAEVLATLEPGA</sequence>
<dbReference type="GO" id="GO:0019752">
    <property type="term" value="P:carboxylic acid metabolic process"/>
    <property type="evidence" value="ECO:0007669"/>
    <property type="project" value="InterPro"/>
</dbReference>
<dbReference type="InterPro" id="IPR015421">
    <property type="entry name" value="PyrdxlP-dep_Trfase_major"/>
</dbReference>
<accession>A0A381SCY9</accession>
<evidence type="ECO:0000256" key="5">
    <source>
        <dbReference type="ARBA" id="ARBA00023239"/>
    </source>
</evidence>
<dbReference type="GO" id="GO:0030170">
    <property type="term" value="F:pyridoxal phosphate binding"/>
    <property type="evidence" value="ECO:0007669"/>
    <property type="project" value="InterPro"/>
</dbReference>
<evidence type="ECO:0000256" key="4">
    <source>
        <dbReference type="ARBA" id="ARBA00022898"/>
    </source>
</evidence>
<dbReference type="SUPFAM" id="SSF53383">
    <property type="entry name" value="PLP-dependent transferases"/>
    <property type="match status" value="1"/>
</dbReference>